<comment type="caution">
    <text evidence="3">The sequence shown here is derived from an EMBL/GenBank/DDBJ whole genome shotgun (WGS) entry which is preliminary data.</text>
</comment>
<feature type="compositionally biased region" description="Low complexity" evidence="1">
    <location>
        <begin position="74"/>
        <end position="95"/>
    </location>
</feature>
<protein>
    <recommendedName>
        <fullName evidence="2">PD-(D/E)XK nuclease-like domain-containing protein</fullName>
    </recommendedName>
</protein>
<proteinExistence type="predicted"/>
<reference evidence="3 4" key="1">
    <citation type="journal article" date="2025" name="Microbiol. Resour. Announc.">
        <title>Draft genome sequences for Neonectria magnoliae and Neonectria punicea, canker pathogens of Liriodendron tulipifera and Acer saccharum in West Virginia.</title>
        <authorList>
            <person name="Petronek H.M."/>
            <person name="Kasson M.T."/>
            <person name="Metheny A.M."/>
            <person name="Stauder C.M."/>
            <person name="Lovett B."/>
            <person name="Lynch S.C."/>
            <person name="Garnas J.R."/>
            <person name="Kasson L.R."/>
            <person name="Stajich J.E."/>
        </authorList>
    </citation>
    <scope>NUCLEOTIDE SEQUENCE [LARGE SCALE GENOMIC DNA]</scope>
    <source>
        <strain evidence="3 4">NRRL 64653</strain>
    </source>
</reference>
<gene>
    <name evidence="3" type="ORF">QQX98_008408</name>
</gene>
<feature type="domain" description="PD-(D/E)XK nuclease-like" evidence="2">
    <location>
        <begin position="166"/>
        <end position="421"/>
    </location>
</feature>
<dbReference type="Proteomes" id="UP001498476">
    <property type="component" value="Unassembled WGS sequence"/>
</dbReference>
<feature type="region of interest" description="Disordered" evidence="1">
    <location>
        <begin position="68"/>
        <end position="101"/>
    </location>
</feature>
<evidence type="ECO:0000313" key="4">
    <source>
        <dbReference type="Proteomes" id="UP001498476"/>
    </source>
</evidence>
<dbReference type="EMBL" id="JAZAVJ010000152">
    <property type="protein sequence ID" value="KAK7409399.1"/>
    <property type="molecule type" value="Genomic_DNA"/>
</dbReference>
<organism evidence="3 4">
    <name type="scientific">Neonectria punicea</name>
    <dbReference type="NCBI Taxonomy" id="979145"/>
    <lineage>
        <taxon>Eukaryota</taxon>
        <taxon>Fungi</taxon>
        <taxon>Dikarya</taxon>
        <taxon>Ascomycota</taxon>
        <taxon>Pezizomycotina</taxon>
        <taxon>Sordariomycetes</taxon>
        <taxon>Hypocreomycetidae</taxon>
        <taxon>Hypocreales</taxon>
        <taxon>Nectriaceae</taxon>
        <taxon>Neonectria</taxon>
    </lineage>
</organism>
<dbReference type="Pfam" id="PF20516">
    <property type="entry name" value="PDDEXK_12"/>
    <property type="match status" value="1"/>
</dbReference>
<dbReference type="InterPro" id="IPR046797">
    <property type="entry name" value="PDDEXK_12"/>
</dbReference>
<accession>A0ABR1GV39</accession>
<feature type="region of interest" description="Disordered" evidence="1">
    <location>
        <begin position="459"/>
        <end position="508"/>
    </location>
</feature>
<keyword evidence="4" id="KW-1185">Reference proteome</keyword>
<name>A0ABR1GV39_9HYPO</name>
<evidence type="ECO:0000313" key="3">
    <source>
        <dbReference type="EMBL" id="KAK7409399.1"/>
    </source>
</evidence>
<evidence type="ECO:0000259" key="2">
    <source>
        <dbReference type="Pfam" id="PF20516"/>
    </source>
</evidence>
<feature type="region of interest" description="Disordered" evidence="1">
    <location>
        <begin position="16"/>
        <end position="55"/>
    </location>
</feature>
<evidence type="ECO:0000256" key="1">
    <source>
        <dbReference type="SAM" id="MobiDB-lite"/>
    </source>
</evidence>
<sequence>MGTSAFVHEWLNSIDQLPYPDDSLSSRPKSTRKRAHPLSPEPEDKVTLDEDQTPRATLLNRIAALEREQAARLSPSRSPSPTKSSTKSTASNASSSRRKFSSLDIGNEGIVKRQLAGPRAPHLPQAIKDALLRIQNLERCKGVLSAASNTPDMDALLREFDLDHTVFSDSPGEGSRLTPESVDDIGSDARRCFEMDHDEPVWNVEVHNPLLKKVFRTGEDRLVDFSLCTTAPIIKEYLPTPAPDKRIDFCLYIDPRHDPDPQSAAKAEGLRQELPQKSINHTSYSALHSYPIAVSLETKRSGNDFDGAVLQIAVWQAAHWKMLRSLLHKAAPARLGEDDDARLEAQYVDDALGELGALHGIIIQGHEWYYAATSPELTNSDGTPSLRTILWLHQPIGRTNSGLGIHKIAAFLEYMKAWIGTTQQDEEANLEDRFAYFLHLNFQADEGVQYHDFTLPRRSSVRANQPERLTPASESTSPSVRVNQPERPSQPARADHCSRGPAWTLPPEQRQNPFLAAVRNTVLKRMHIRLIRGQLEASLQA</sequence>
<feature type="compositionally biased region" description="Polar residues" evidence="1">
    <location>
        <begin position="472"/>
        <end position="482"/>
    </location>
</feature>